<feature type="region of interest" description="Disordered" evidence="6">
    <location>
        <begin position="85"/>
        <end position="130"/>
    </location>
</feature>
<keyword evidence="7" id="KW-0472">Membrane</keyword>
<keyword evidence="2" id="KW-0964">Secreted</keyword>
<evidence type="ECO:0000313" key="8">
    <source>
        <dbReference type="EMBL" id="EDO37135.1"/>
    </source>
</evidence>
<dbReference type="PROSITE" id="PS50092">
    <property type="entry name" value="TSP1"/>
    <property type="match status" value="1"/>
</dbReference>
<dbReference type="InterPro" id="IPR052065">
    <property type="entry name" value="Compl_asym_regulator"/>
</dbReference>
<sequence length="411" mass="46758">MKKSDAFVITDEEVALQTKHSKAPYLSTSVKVLVICGLLFTSLFLLRLERQQHRSALSREIIFDTRPGYMVVQVRRPGYDGAARGWEHEEEEAEGTDETDETIAPEEKEEEKALKKKDEDDETIDGPRASWGEWSRWSQCSRHKFCQEGSQYRKRKCITINKNDHCTGVSMESRDCPAGSCAFHYNRMPLFADLSPATGTSFIGQECNATTKYYGRGKYADVIPEAVYRLFPGARKMMTSGFFALQEVDKVLREEEPFTKVNRETIGMIMVNGHFTKVNRETIGMIMVNGHFTKVNREIIGMIMVNGHFTKVNRETIGMIMVNGHFTKVCFEPFGKWSLSAVRKTFRLNRVTKASLKNMRSNNIVGLAIGLKPDGSLYGVLVATGTPGAMYSAVYYRRWRGRSFHDEHLSF</sequence>
<accession>A7SGR0</accession>
<dbReference type="SMART" id="SM00209">
    <property type="entry name" value="TSP1"/>
    <property type="match status" value="1"/>
</dbReference>
<comment type="subcellular location">
    <subcellularLocation>
        <location evidence="1">Secreted</location>
    </subcellularLocation>
</comment>
<feature type="transmembrane region" description="Helical" evidence="7">
    <location>
        <begin position="25"/>
        <end position="46"/>
    </location>
</feature>
<protein>
    <submittedName>
        <fullName evidence="8">Uncharacterized protein</fullName>
    </submittedName>
</protein>
<evidence type="ECO:0000256" key="2">
    <source>
        <dbReference type="ARBA" id="ARBA00022525"/>
    </source>
</evidence>
<dbReference type="PANTHER" id="PTHR22906">
    <property type="entry name" value="PROPERDIN"/>
    <property type="match status" value="1"/>
</dbReference>
<dbReference type="HOGENOM" id="CLU_669588_0_0_1"/>
<keyword evidence="4" id="KW-0677">Repeat</keyword>
<evidence type="ECO:0000256" key="3">
    <source>
        <dbReference type="ARBA" id="ARBA00022729"/>
    </source>
</evidence>
<dbReference type="InterPro" id="IPR000884">
    <property type="entry name" value="TSP1_rpt"/>
</dbReference>
<dbReference type="AlphaFoldDB" id="A7SGR0"/>
<dbReference type="Proteomes" id="UP000001593">
    <property type="component" value="Unassembled WGS sequence"/>
</dbReference>
<dbReference type="Gene3D" id="2.20.100.10">
    <property type="entry name" value="Thrombospondin type-1 (TSP1) repeat"/>
    <property type="match status" value="1"/>
</dbReference>
<gene>
    <name evidence="8" type="ORF">NEMVEDRAFT_v1g245175</name>
</gene>
<feature type="compositionally biased region" description="Acidic residues" evidence="6">
    <location>
        <begin position="88"/>
        <end position="109"/>
    </location>
</feature>
<keyword evidence="5" id="KW-1015">Disulfide bond</keyword>
<dbReference type="EMBL" id="DS469654">
    <property type="protein sequence ID" value="EDO37135.1"/>
    <property type="molecule type" value="Genomic_DNA"/>
</dbReference>
<proteinExistence type="predicted"/>
<evidence type="ECO:0000256" key="5">
    <source>
        <dbReference type="ARBA" id="ARBA00023157"/>
    </source>
</evidence>
<evidence type="ECO:0000256" key="6">
    <source>
        <dbReference type="SAM" id="MobiDB-lite"/>
    </source>
</evidence>
<evidence type="ECO:0000256" key="4">
    <source>
        <dbReference type="ARBA" id="ARBA00022737"/>
    </source>
</evidence>
<dbReference type="SUPFAM" id="SSF82895">
    <property type="entry name" value="TSP-1 type 1 repeat"/>
    <property type="match status" value="1"/>
</dbReference>
<dbReference type="Pfam" id="PF00090">
    <property type="entry name" value="TSP_1"/>
    <property type="match status" value="1"/>
</dbReference>
<dbReference type="InParanoid" id="A7SGR0"/>
<keyword evidence="9" id="KW-1185">Reference proteome</keyword>
<reference evidence="8 9" key="1">
    <citation type="journal article" date="2007" name="Science">
        <title>Sea anemone genome reveals ancestral eumetazoan gene repertoire and genomic organization.</title>
        <authorList>
            <person name="Putnam N.H."/>
            <person name="Srivastava M."/>
            <person name="Hellsten U."/>
            <person name="Dirks B."/>
            <person name="Chapman J."/>
            <person name="Salamov A."/>
            <person name="Terry A."/>
            <person name="Shapiro H."/>
            <person name="Lindquist E."/>
            <person name="Kapitonov V.V."/>
            <person name="Jurka J."/>
            <person name="Genikhovich G."/>
            <person name="Grigoriev I.V."/>
            <person name="Lucas S.M."/>
            <person name="Steele R.E."/>
            <person name="Finnerty J.R."/>
            <person name="Technau U."/>
            <person name="Martindale M.Q."/>
            <person name="Rokhsar D.S."/>
        </authorList>
    </citation>
    <scope>NUCLEOTIDE SEQUENCE [LARGE SCALE GENOMIC DNA]</scope>
    <source>
        <strain evidence="9">CH2 X CH6</strain>
    </source>
</reference>
<evidence type="ECO:0000313" key="9">
    <source>
        <dbReference type="Proteomes" id="UP000001593"/>
    </source>
</evidence>
<name>A7SGR0_NEMVE</name>
<dbReference type="PANTHER" id="PTHR22906:SF43">
    <property type="entry name" value="PROPERDIN"/>
    <property type="match status" value="1"/>
</dbReference>
<evidence type="ECO:0000256" key="7">
    <source>
        <dbReference type="SAM" id="Phobius"/>
    </source>
</evidence>
<keyword evidence="7" id="KW-1133">Transmembrane helix</keyword>
<organism evidence="8 9">
    <name type="scientific">Nematostella vectensis</name>
    <name type="common">Starlet sea anemone</name>
    <dbReference type="NCBI Taxonomy" id="45351"/>
    <lineage>
        <taxon>Eukaryota</taxon>
        <taxon>Metazoa</taxon>
        <taxon>Cnidaria</taxon>
        <taxon>Anthozoa</taxon>
        <taxon>Hexacorallia</taxon>
        <taxon>Actiniaria</taxon>
        <taxon>Edwardsiidae</taxon>
        <taxon>Nematostella</taxon>
    </lineage>
</organism>
<keyword evidence="7" id="KW-0812">Transmembrane</keyword>
<keyword evidence="3" id="KW-0732">Signal</keyword>
<evidence type="ECO:0000256" key="1">
    <source>
        <dbReference type="ARBA" id="ARBA00004613"/>
    </source>
</evidence>
<dbReference type="InterPro" id="IPR036383">
    <property type="entry name" value="TSP1_rpt_sf"/>
</dbReference>